<accession>A0ABS6Y3W6</accession>
<organism evidence="1 2">
    <name type="scientific">Flavobacterium taihuense</name>
    <dbReference type="NCBI Taxonomy" id="2857508"/>
    <lineage>
        <taxon>Bacteria</taxon>
        <taxon>Pseudomonadati</taxon>
        <taxon>Bacteroidota</taxon>
        <taxon>Flavobacteriia</taxon>
        <taxon>Flavobacteriales</taxon>
        <taxon>Flavobacteriaceae</taxon>
        <taxon>Flavobacterium</taxon>
    </lineage>
</organism>
<comment type="caution">
    <text evidence="1">The sequence shown here is derived from an EMBL/GenBank/DDBJ whole genome shotgun (WGS) entry which is preliminary data.</text>
</comment>
<sequence length="124" mass="14515">MNSYSEYHTKNGNKLELEDLDLVNHPIGFTDESNEVFKLINFQGNNFIISDSNCYACSRVYENVDGYRWVEILIIPNGKNIKILNKNSSIRYSFYTLKLFDFLKSDKDILEFDKLYVKTFSGND</sequence>
<dbReference type="Proteomes" id="UP000812031">
    <property type="component" value="Unassembled WGS sequence"/>
</dbReference>
<proteinExistence type="predicted"/>
<gene>
    <name evidence="1" type="ORF">KZH69_20045</name>
</gene>
<reference evidence="1 2" key="1">
    <citation type="submission" date="2021-07" db="EMBL/GenBank/DDBJ databases">
        <title>Flavobacterium sp. nov. isolated from sediment on the Taihu Lake.</title>
        <authorList>
            <person name="Qu J.-H."/>
        </authorList>
    </citation>
    <scope>NUCLEOTIDE SEQUENCE [LARGE SCALE GENOMIC DNA]</scope>
    <source>
        <strain evidence="1 2">NAS39</strain>
    </source>
</reference>
<dbReference type="RefSeq" id="WP_219319248.1">
    <property type="nucleotide sequence ID" value="NZ_JAHWYN010000041.1"/>
</dbReference>
<dbReference type="EMBL" id="JAHWYN010000041">
    <property type="protein sequence ID" value="MBW4362779.1"/>
    <property type="molecule type" value="Genomic_DNA"/>
</dbReference>
<evidence type="ECO:0000313" key="1">
    <source>
        <dbReference type="EMBL" id="MBW4362779.1"/>
    </source>
</evidence>
<name>A0ABS6Y3W6_9FLAO</name>
<evidence type="ECO:0000313" key="2">
    <source>
        <dbReference type="Proteomes" id="UP000812031"/>
    </source>
</evidence>
<protein>
    <submittedName>
        <fullName evidence="1">Uncharacterized protein</fullName>
    </submittedName>
</protein>
<keyword evidence="2" id="KW-1185">Reference proteome</keyword>